<proteinExistence type="predicted"/>
<reference evidence="2 3" key="1">
    <citation type="submission" date="2019-06" db="EMBL/GenBank/DDBJ databases">
        <title>Whole genome shotgun sequence of Brevibacillus reuszeri NBRC 15719.</title>
        <authorList>
            <person name="Hosoyama A."/>
            <person name="Uohara A."/>
            <person name="Ohji S."/>
            <person name="Ichikawa N."/>
        </authorList>
    </citation>
    <scope>NUCLEOTIDE SEQUENCE [LARGE SCALE GENOMIC DNA]</scope>
    <source>
        <strain evidence="2 3">NBRC 15719</strain>
    </source>
</reference>
<keyword evidence="3" id="KW-1185">Reference proteome</keyword>
<name>A0ABQ0TWI5_9BACL</name>
<evidence type="ECO:0000313" key="2">
    <source>
        <dbReference type="EMBL" id="GED72136.1"/>
    </source>
</evidence>
<dbReference type="RefSeq" id="WP_161807271.1">
    <property type="nucleotide sequence ID" value="NZ_BJON01000026.1"/>
</dbReference>
<evidence type="ECO:0000256" key="1">
    <source>
        <dbReference type="SAM" id="MobiDB-lite"/>
    </source>
</evidence>
<dbReference type="Proteomes" id="UP000319578">
    <property type="component" value="Unassembled WGS sequence"/>
</dbReference>
<accession>A0ABQ0TWI5</accession>
<evidence type="ECO:0000313" key="3">
    <source>
        <dbReference type="Proteomes" id="UP000319578"/>
    </source>
</evidence>
<feature type="region of interest" description="Disordered" evidence="1">
    <location>
        <begin position="1"/>
        <end position="51"/>
    </location>
</feature>
<dbReference type="EMBL" id="BJON01000026">
    <property type="protein sequence ID" value="GED72136.1"/>
    <property type="molecule type" value="Genomic_DNA"/>
</dbReference>
<feature type="compositionally biased region" description="Polar residues" evidence="1">
    <location>
        <begin position="38"/>
        <end position="51"/>
    </location>
</feature>
<protein>
    <submittedName>
        <fullName evidence="2">Uncharacterized protein</fullName>
    </submittedName>
</protein>
<sequence>MKTAQQAESTEEQIHRQPEFPANGTSLNPLDESWGSFDKQSTGIDQPASTE</sequence>
<gene>
    <name evidence="2" type="ORF">BRE01_58380</name>
</gene>
<organism evidence="2 3">
    <name type="scientific">Brevibacillus reuszeri</name>
    <dbReference type="NCBI Taxonomy" id="54915"/>
    <lineage>
        <taxon>Bacteria</taxon>
        <taxon>Bacillati</taxon>
        <taxon>Bacillota</taxon>
        <taxon>Bacilli</taxon>
        <taxon>Bacillales</taxon>
        <taxon>Paenibacillaceae</taxon>
        <taxon>Brevibacillus</taxon>
    </lineage>
</organism>
<comment type="caution">
    <text evidence="2">The sequence shown here is derived from an EMBL/GenBank/DDBJ whole genome shotgun (WGS) entry which is preliminary data.</text>
</comment>